<evidence type="ECO:0000256" key="28">
    <source>
        <dbReference type="ARBA" id="ARBA00047953"/>
    </source>
</evidence>
<evidence type="ECO:0000256" key="19">
    <source>
        <dbReference type="ARBA" id="ARBA00047300"/>
    </source>
</evidence>
<evidence type="ECO:0000256" key="37">
    <source>
        <dbReference type="ARBA" id="ARBA00048691"/>
    </source>
</evidence>
<feature type="active site" description="Proton acceptor; for dehydratase activity" evidence="49">
    <location>
        <position position="967"/>
    </location>
</feature>
<feature type="domain" description="Ketosynthase family 3 (KS3)" evidence="53">
    <location>
        <begin position="2259"/>
        <end position="2686"/>
    </location>
</feature>
<evidence type="ECO:0000256" key="8">
    <source>
        <dbReference type="ARBA" id="ARBA00023268"/>
    </source>
</evidence>
<dbReference type="Gene3D" id="1.10.1200.10">
    <property type="entry name" value="ACP-like"/>
    <property type="match status" value="3"/>
</dbReference>
<evidence type="ECO:0000256" key="36">
    <source>
        <dbReference type="ARBA" id="ARBA00048650"/>
    </source>
</evidence>
<comment type="catalytic activity">
    <reaction evidence="29">
        <text>acetyl-[ACP] + malonyl-[ACP] + H(+) = 3-oxobutanoyl-[ACP] + holo-[ACP] + CO2</text>
        <dbReference type="Rhea" id="RHEA:41800"/>
        <dbReference type="Rhea" id="RHEA-COMP:9621"/>
        <dbReference type="Rhea" id="RHEA-COMP:9623"/>
        <dbReference type="Rhea" id="RHEA-COMP:9625"/>
        <dbReference type="Rhea" id="RHEA-COMP:9685"/>
        <dbReference type="ChEBI" id="CHEBI:15378"/>
        <dbReference type="ChEBI" id="CHEBI:16526"/>
        <dbReference type="ChEBI" id="CHEBI:64479"/>
        <dbReference type="ChEBI" id="CHEBI:78446"/>
        <dbReference type="ChEBI" id="CHEBI:78449"/>
        <dbReference type="ChEBI" id="CHEBI:78450"/>
    </reaction>
    <physiologicalReaction direction="left-to-right" evidence="29">
        <dbReference type="Rhea" id="RHEA:41801"/>
    </physiologicalReaction>
</comment>
<evidence type="ECO:0000256" key="27">
    <source>
        <dbReference type="ARBA" id="ARBA00047897"/>
    </source>
</evidence>
<evidence type="ECO:0000256" key="39">
    <source>
        <dbReference type="ARBA" id="ARBA00048935"/>
    </source>
</evidence>
<dbReference type="PROSITE" id="PS00606">
    <property type="entry name" value="KS3_1"/>
    <property type="match status" value="2"/>
</dbReference>
<accession>A0ABT5BPU6</accession>
<feature type="domain" description="Carrier" evidence="52">
    <location>
        <begin position="2151"/>
        <end position="2227"/>
    </location>
</feature>
<dbReference type="InterPro" id="IPR001031">
    <property type="entry name" value="Thioesterase"/>
</dbReference>
<dbReference type="InterPro" id="IPR020807">
    <property type="entry name" value="PKS_DH"/>
</dbReference>
<comment type="caution">
    <text evidence="55">The sequence shown here is derived from an EMBL/GenBank/DDBJ whole genome shotgun (WGS) entry which is preliminary data.</text>
</comment>
<feature type="domain" description="Carrier" evidence="52">
    <location>
        <begin position="4317"/>
        <end position="4394"/>
    </location>
</feature>
<comment type="catalytic activity">
    <reaction evidence="48">
        <text>octanoyl-[ACP] + malonyl-[ACP] + H(+) = 3-oxodecanoyl-[ACP] + holo-[ACP] + CO2</text>
        <dbReference type="Rhea" id="RHEA:41852"/>
        <dbReference type="Rhea" id="RHEA-COMP:9623"/>
        <dbReference type="Rhea" id="RHEA-COMP:9636"/>
        <dbReference type="Rhea" id="RHEA-COMP:9637"/>
        <dbReference type="Rhea" id="RHEA-COMP:9685"/>
        <dbReference type="ChEBI" id="CHEBI:15378"/>
        <dbReference type="ChEBI" id="CHEBI:16526"/>
        <dbReference type="ChEBI" id="CHEBI:64479"/>
        <dbReference type="ChEBI" id="CHEBI:78449"/>
        <dbReference type="ChEBI" id="CHEBI:78463"/>
        <dbReference type="ChEBI" id="CHEBI:78464"/>
    </reaction>
    <physiologicalReaction direction="left-to-right" evidence="48">
        <dbReference type="Rhea" id="RHEA:41853"/>
    </physiologicalReaction>
</comment>
<evidence type="ECO:0000256" key="4">
    <source>
        <dbReference type="ARBA" id="ARBA00022679"/>
    </source>
</evidence>
<evidence type="ECO:0000256" key="12">
    <source>
        <dbReference type="ARBA" id="ARBA00023388"/>
    </source>
</evidence>
<name>A0ABT5BPU6_9BACT</name>
<dbReference type="InterPro" id="IPR018201">
    <property type="entry name" value="Ketoacyl_synth_AS"/>
</dbReference>
<dbReference type="Pfam" id="PF00698">
    <property type="entry name" value="Acyl_transf_1"/>
    <property type="match status" value="2"/>
</dbReference>
<dbReference type="Pfam" id="PF14765">
    <property type="entry name" value="PS-DH"/>
    <property type="match status" value="2"/>
</dbReference>
<comment type="catalytic activity">
    <reaction evidence="22">
        <text>3-oxodecanoyl-[ACP] + NADPH + H(+) = (3R)-hydroxydecanoyl-[ACP] + NADP(+)</text>
        <dbReference type="Rhea" id="RHEA:41856"/>
        <dbReference type="Rhea" id="RHEA-COMP:9637"/>
        <dbReference type="Rhea" id="RHEA-COMP:9638"/>
        <dbReference type="ChEBI" id="CHEBI:15378"/>
        <dbReference type="ChEBI" id="CHEBI:57783"/>
        <dbReference type="ChEBI" id="CHEBI:58349"/>
        <dbReference type="ChEBI" id="CHEBI:78464"/>
        <dbReference type="ChEBI" id="CHEBI:78466"/>
    </reaction>
    <physiologicalReaction direction="left-to-right" evidence="22">
        <dbReference type="Rhea" id="RHEA:41857"/>
    </physiologicalReaction>
</comment>
<feature type="region of interest" description="N-terminal hotdog fold" evidence="49">
    <location>
        <begin position="3149"/>
        <end position="3286"/>
    </location>
</feature>
<feature type="region of interest" description="C-terminal hotdog fold" evidence="49">
    <location>
        <begin position="1079"/>
        <end position="1235"/>
    </location>
</feature>
<evidence type="ECO:0000256" key="41">
    <source>
        <dbReference type="ARBA" id="ARBA00049109"/>
    </source>
</evidence>
<dbReference type="SUPFAM" id="SSF53901">
    <property type="entry name" value="Thiolase-like"/>
    <property type="match status" value="3"/>
</dbReference>
<evidence type="ECO:0000256" key="23">
    <source>
        <dbReference type="ARBA" id="ARBA00047451"/>
    </source>
</evidence>
<evidence type="ECO:0000256" key="17">
    <source>
        <dbReference type="ARBA" id="ARBA00023402"/>
    </source>
</evidence>
<dbReference type="Pfam" id="PF16197">
    <property type="entry name" value="KAsynt_C_assoc"/>
    <property type="match status" value="2"/>
</dbReference>
<feature type="domain" description="Carrier" evidence="52">
    <location>
        <begin position="1265"/>
        <end position="1339"/>
    </location>
</feature>
<dbReference type="InterPro" id="IPR014043">
    <property type="entry name" value="Acyl_transferase_dom"/>
</dbReference>
<dbReference type="InterPro" id="IPR032821">
    <property type="entry name" value="PKS_assoc"/>
</dbReference>
<dbReference type="SUPFAM" id="SSF47336">
    <property type="entry name" value="ACP-like"/>
    <property type="match status" value="3"/>
</dbReference>
<feature type="domain" description="PKS/mFAS DH" evidence="54">
    <location>
        <begin position="3149"/>
        <end position="3447"/>
    </location>
</feature>
<dbReference type="InterPro" id="IPR036736">
    <property type="entry name" value="ACP-like_sf"/>
</dbReference>
<dbReference type="CDD" id="cd05195">
    <property type="entry name" value="enoyl_red"/>
    <property type="match status" value="1"/>
</dbReference>
<dbReference type="InterPro" id="IPR014031">
    <property type="entry name" value="Ketoacyl_synth_C"/>
</dbReference>
<dbReference type="SUPFAM" id="SSF50129">
    <property type="entry name" value="GroES-like"/>
    <property type="match status" value="1"/>
</dbReference>
<evidence type="ECO:0000256" key="15">
    <source>
        <dbReference type="ARBA" id="ARBA00023399"/>
    </source>
</evidence>
<comment type="catalytic activity">
    <reaction evidence="39">
        <text>3-oxotetradecanoyl-[ACP] + NADPH + H(+) = (3R)-hydroxytetradecanoyl-[ACP] + NADP(+)</text>
        <dbReference type="Rhea" id="RHEA:41888"/>
        <dbReference type="Rhea" id="RHEA-COMP:9645"/>
        <dbReference type="Rhea" id="RHEA-COMP:9646"/>
        <dbReference type="ChEBI" id="CHEBI:15378"/>
        <dbReference type="ChEBI" id="CHEBI:57783"/>
        <dbReference type="ChEBI" id="CHEBI:58349"/>
        <dbReference type="ChEBI" id="CHEBI:78473"/>
        <dbReference type="ChEBI" id="CHEBI:78474"/>
    </reaction>
    <physiologicalReaction direction="left-to-right" evidence="39">
        <dbReference type="Rhea" id="RHEA:41889"/>
    </physiologicalReaction>
</comment>
<dbReference type="InterPro" id="IPR050091">
    <property type="entry name" value="PKS_NRPS_Biosynth_Enz"/>
</dbReference>
<evidence type="ECO:0000256" key="10">
    <source>
        <dbReference type="ARBA" id="ARBA00023351"/>
    </source>
</evidence>
<keyword evidence="2" id="KW-0596">Phosphopantetheine</keyword>
<sequence length="4452" mass="471683">MSADADRSPVLKRALLELRDLRARLAAAESARSEPIAIVGIGCRFPGGADTKEALWQLVRDGVDATREVPADRWDAAAFYDPDPDAPGKMYTSRGGFLDQVDGFDARFFGVSPREAQSLDPQHRLLLEVSWEALEDAAVAPDRLAHSRTGVFVGISSSDYAHVVGASATLSGLDAYFGPGTALNFAPGRLSYLLGLQGPSVAVDTACSSSLVAVHLACQSLRSRETDLALAAGVSLILTPAAHIVLCKTRVLSPEGRCKTFDASADGYARGEGCGVVVLRRLSDAIAAGDRILAVIRGSAVNQDGPSSGLTVPNGSAQQMLVREALANAGVEPHHVDYVEAHGTATPLGDPIEVRALAAALGAGREPERPILLGSVKTNIGHLEAGAGIAGLIKVALSLHHGEIPPHLHFKTPNPYIEWDRLPARVATTRIPWPSVDGRRIAGVSSFGASGTNAHVVLGGAPAPQAAAASAPERPAEILCVSARSEEALRVLADRYERHLGSHPEERLADVCFTARAGRAHFAHRLSVVASSREQLSARLGAFARGERAEQAEQGRVERKEAPQVAFLFTGQGSQYVGMGRELFATEPVFRRAIEECDALLRPHLERPLIEVLYPSEGQASPLDETEYTQPALFAVEYALSAQWKAWGIEPIAVLGHSVGEYVAACVAGVMGLEQGLELIATRGRLMQGLPKQGAMAALFADEATVAEAVRPYAAEVSVAAVNGPSETVVSGARGAVTAVVEALGARGVKGRWLNVSHAFHSPLMAPMVEAFERAASKVKMTAPQRKLIANVTGRAAREEVTQASYWSSHVRAPVRFMAGIRALQEAGAEAFVEVGPAPVLSAMGRRCVAEGSGVWLPSLRPKRSDCAQMLESLGALYVRGAKVDFAGLDRDRAGRKIVLPTYPFQRERHWVEAGPAQRRGEAAAVGPSPVGAPATLLGQRLVSPAIRDVIFESQLASETLSVLRDHRIYGRVVVSGVVHLSLVAAAAVAAFGPTVGIEYEDISFSQPLILPESGARTVQTILTPSEPGVASFQLVSLAPEASGADRWTLHTTGRVRVSGTAPPRPAARSIEALKARCSEEQDGADYYARLWRWDEHYVGASFQVIERIWRRDGEVVARLALPPEDVVRPHGVEVDRDAVMTMCMDEVYGQVLIAAVPGYEALLLESGQTFIGQRVDRCQDYASASHNAAYAHGVLRPSEGEDLCGDVYLLAEGGEVLARVEGMRLRRIGRTQLKQAIERSARRARRGAVSLDELRAQGPGEMPRRLDDYLRGQVADVLSVPVSAVSSLDSPRDLGLDSLMAVELRNGVQADLGVALPLADLSQGATLTQLTAWLVKELGAERPPSSVAPAPSAGPGGASSSPPVISAAAPPPAPAAVHRAPAPDRGDRWIRRFATGAAGKPRLRLFCFPHGGGSASAYSAWPRSLPPDIEVCAVQLPGRQERLAEPPITQIGPLVEAVAAAIEPYLDVPYALFGASKGALVAFELARELRRRGAPAPEHLLVAAYPAPHLPNPLRARADMVASLRAEDASAIDALRRFGLVPEALLDPDVLRIALQALRADAEVILGYEHREEPPLTVPVSVFGGSEDVDIPRDDLLGWARHTDGAFELLVLPGPHLFFQTGATRLLRAIARSLSGAPSAALRPSAPQAAAADEPIAIVGLSCRFPGGAGDPEAYWRLLRDGVDAIREVPEGRWGPWAFAGLRPGEPWEAAVRRGGFVDGIEQFDAQRFGISDAEAEQLDPLQRLVLDLCWEALAHAGQAPLESAGRAGGVFVGACGGEYAQLKAQHGAAIDAFRLTGESASLLAGRVSHVLGWRGPSLVVDTAFSSSLMAVHLASEGLRRRECDVALACGAHWILSPLGSVKLWKMGVLSPDARCRTFDVGANGFVRGEGGGALVLKRLSDAQRDGDRIWALIRGGASTHDGRTEGLLAPSPEAQEAMLRAAWARAGVTPEQIGYIEAHGTGTRAGDRAEARAIGRALGDGPGVRCAVGSVKTNLGHLEAAAGMAGLIKVVLSLAHEEIPPHLHLRQLNPSLSLEGGRIDVPTSRRPWPRGGQRRIAGVSAFGMSGTNVHVVVEEGPPPARAAISTAGAPLSAGPAERGPSQALARKRYPLIQRGAAGGALAERGPEPTGGATREPALRALLRGTAASERRRALLDEVAACVARLVPAPGALDPTRPLHDLGLDSLGAVELRGLLDERSGLTSSDTLLFSYPSIQALAGYLDTALQEDLDRRGDAEASSPAPLSQPTGAAAPLGHAEEPIAIVGLACRFPGGADDPGTFWELLLEGRDAVTEIPAGRWDVEAFYDPDPDVPGRMSTRCGAFLRDVDRFDAGFFGISPREAEEMDPQQRVLLELCWEALERAGQPPDRLQGRSVGVFAGVYRHDYGWVRQARLGTDGITTYSGTGDLLSVGPGRVAYALGLHGPSMVVDTACSSSLVAVHLACQSLRSEESEMALAAGVNLILSPEGHIELSQMRALSPDGRCKTFDARADGYGRGEGCGVLVLKRLADARRDGDEIWALILGSAVNQDGRSNGLTAPNGLAQQGMLRKALASAGIRAEQVDYIEAHGTGTPLGDPIEVEAIKEVFGAPRPDGSPCVLGSVKANIGHLESAAGVAGLIKVVLSMRHETVPGQAHFEQLSSRLSLDGTPLVIPRRPLPWRRGARRRVAGVSSFGISGTNAHVVLAEAQEAQPPPEAAASGPLVLPVSARSAGALAALARAYKDLLSSGDAPPMAAVCRTAGVRRSHEPHRLAAVFATREELVEQLDAFLTGRPGVASGVVEERPPRLVLVFPGQGSQWVGMGRALLQAEPAFSAAIEACEQAMRPHVDWSLTAQIGADGAASRLGEIDVVQPVLWAIEVALAALWRSWDVEPDAVLGHSMGEVAAAHVAGILSLEDAARIICRRSRLMRRVSGRGAMALVELTMAEAERALAGHEQRLSIAASNGPRSTVLSGDAQALDEVLARLEGRGVFCRRVKVDVASHSPEVEGLLDELVGELAGIRPQRARVPMLSTVTGRYVEGPELDARYWARNLREPVRFAAGVEALSAEGATAFLEASPHPVLLPSIEDGLSAWSRRGACLPSSRRDEDEQRVLRTSLAALYVLGSGVAWKQLYPGDQPPVALPSYPWQRERFWLDAPPGGPSRSRARGAALLGERRDLSADPAVHTWEVELSAAHVPYLADHRVDSAVVLPATAYAEMALAAARAVLGPGPHALEAMVLERVLALPDAGERLGQVVQTVLRVDHADRATFEIFSRSGAAAGADRRDAGSPWTRHARGAVRAAAGAGERPPIDRTAVEARCTRVLSREQHYAHMEAMSLRYGPRFQGVVEVRCGLGEGLARVRLPDRLATAGHVVHPALLDACFQAALSVATSGQGGSACMLPVGVERLRVGEQIETDLACHIVVRDRDAGAVADRAIADVRLIDAGGREVAEVLGLSFQRVELGQIEPASAWYYEVAWRLAHADAAERAPAERPSAVLVLADRGGVGEALLGRLTDAGAACVLVRRGPRYRRIAARELEVGLEDADGLATMLREAAAELGRPAPDAIVHLASLDAVPAEAATADALSAACALTCGSALGLAQAIAQAGYRDAPRLWLVTRGAQPVEGEGAACAVAQAPLWGFGRTLMHEHPELRCSLVDLDPLEEGGDLDALARELRADGADDQVAFRNGSRHVARLARADDRRAEAPPRARAGDRAFRLEADRQGVLDGLVLRARPRRAPSVDEVEIEVAAAGLNFRDVLLALGALPDPGTDASGPPLGRECAGRVVAVGAGVEDLRVGDEVIALASRCFGTHAVTPRRLVLPRPPSMSAEDAASIPLAFLTAFHALHHVARLRRGERVLIHAAAGGVGMAAVQIAARAGAEIFATAGSAEKRSALSAMGVQHVLSSRDLSFADEIEERTGGQGVDVVLNSLAGDFIPRSLDLLRDYGRFIELGMRDYEADRRIGLRPFLRKLTFALVDLRGMIVERPDHTRALFEEVMALFEAGELKPLPRRVLPIADASQAFALMARAEHIGKVIFSLDGAKDAPIAPARSEEQRIMGDATYLITGGLGGIGLRLAAWLVARGARHLVLLGRSSASERAEEAIAPLRAAGAEVRVARADVAVRAELDAVLDDIDRSMPRLRGVIHAAGLLDDGAIARLRYERAERVMAPKVLGAWNLHELTRTRPLDLFVLCSSATALLGSPGQASYTAANAFLDALAHHRRALGLPATAINWGTWREVGLAAAQENRGERLASRGLDGLAPDEGVETFARILSQGAAQRAAMRFHPRRWQEFHLAAARSPFLAELAGDPAGQADPRGAAGSIRSQIVSAPPGERRAALEAHLRDQIARVLRCEPSRVGAGTPLQQAGLDSLTAMELRNRLEASLGVSLTATLIWRHPTVADLSEYLASAMDIPLGAAAEPALPPVPEASPAAAALTDDGAQKIAKVLRALKKLSASRRGPSEEGGTDR</sequence>
<dbReference type="InterPro" id="IPR057326">
    <property type="entry name" value="KR_dom"/>
</dbReference>
<evidence type="ECO:0000256" key="20">
    <source>
        <dbReference type="ARBA" id="ARBA00047394"/>
    </source>
</evidence>
<comment type="catalytic activity">
    <reaction evidence="10">
        <text>(3R)-hydroxydodecanoyl-[ACP] = (2E)-dodecenoyl-[ACP] + H2O</text>
        <dbReference type="Rhea" id="RHEA:41876"/>
        <dbReference type="Rhea" id="RHEA-COMP:9642"/>
        <dbReference type="Rhea" id="RHEA-COMP:9643"/>
        <dbReference type="ChEBI" id="CHEBI:15377"/>
        <dbReference type="ChEBI" id="CHEBI:78470"/>
        <dbReference type="ChEBI" id="CHEBI:78472"/>
    </reaction>
    <physiologicalReaction direction="left-to-right" evidence="10">
        <dbReference type="Rhea" id="RHEA:41877"/>
    </physiologicalReaction>
</comment>
<comment type="catalytic activity">
    <reaction evidence="19">
        <text>3-oxooctadecanoyl-[ACP] + NADPH + H(+) = (3R)-hydroxyoctadecanoyl-[ACP] + NADP(+)</text>
        <dbReference type="Rhea" id="RHEA:41920"/>
        <dbReference type="Rhea" id="RHEA-COMP:9653"/>
        <dbReference type="Rhea" id="RHEA-COMP:9654"/>
        <dbReference type="ChEBI" id="CHEBI:15378"/>
        <dbReference type="ChEBI" id="CHEBI:57783"/>
        <dbReference type="ChEBI" id="CHEBI:58349"/>
        <dbReference type="ChEBI" id="CHEBI:78487"/>
        <dbReference type="ChEBI" id="CHEBI:78488"/>
    </reaction>
    <physiologicalReaction direction="left-to-right" evidence="19">
        <dbReference type="Rhea" id="RHEA:41921"/>
    </physiologicalReaction>
</comment>
<comment type="catalytic activity">
    <reaction evidence="31">
        <text>(2E)-dodecenoyl-[ACP] + NADPH + H(+) = dodecanoyl-[ACP] + NADP(+)</text>
        <dbReference type="Rhea" id="RHEA:41880"/>
        <dbReference type="Rhea" id="RHEA-COMP:9643"/>
        <dbReference type="Rhea" id="RHEA-COMP:9644"/>
        <dbReference type="ChEBI" id="CHEBI:15378"/>
        <dbReference type="ChEBI" id="CHEBI:57783"/>
        <dbReference type="ChEBI" id="CHEBI:58349"/>
        <dbReference type="ChEBI" id="CHEBI:65264"/>
        <dbReference type="ChEBI" id="CHEBI:78472"/>
    </reaction>
    <physiologicalReaction direction="left-to-right" evidence="31">
        <dbReference type="Rhea" id="RHEA:41881"/>
    </physiologicalReaction>
</comment>
<feature type="domain" description="PKS/mFAS DH" evidence="54">
    <location>
        <begin position="935"/>
        <end position="1235"/>
    </location>
</feature>
<dbReference type="Gene3D" id="3.40.50.720">
    <property type="entry name" value="NAD(P)-binding Rossmann-like Domain"/>
    <property type="match status" value="3"/>
</dbReference>
<evidence type="ECO:0000256" key="3">
    <source>
        <dbReference type="ARBA" id="ARBA00022553"/>
    </source>
</evidence>
<dbReference type="SUPFAM" id="SSF53474">
    <property type="entry name" value="alpha/beta-Hydrolases"/>
    <property type="match status" value="1"/>
</dbReference>
<dbReference type="Gene3D" id="3.40.50.1820">
    <property type="entry name" value="alpha/beta hydrolase"/>
    <property type="match status" value="1"/>
</dbReference>
<dbReference type="PROSITE" id="PS52019">
    <property type="entry name" value="PKS_MFAS_DH"/>
    <property type="match status" value="2"/>
</dbReference>
<comment type="function">
    <text evidence="18">Fatty acid synthetase is a multifunctional enzyme that catalyzes the de novo biosynthesis of long-chain saturated fatty acids starting from acetyl-CoA and malonyl-CoA in the presence of NADPH. This multifunctional protein contains 7 catalytic activities and a site for the binding of the prosthetic group 4'-phosphopantetheine of the acyl carrier protein ([ACP]) domain.</text>
</comment>
<dbReference type="InterPro" id="IPR049900">
    <property type="entry name" value="PKS_mFAS_DH"/>
</dbReference>
<evidence type="ECO:0000256" key="26">
    <source>
        <dbReference type="ARBA" id="ARBA00047810"/>
    </source>
</evidence>
<evidence type="ECO:0000313" key="55">
    <source>
        <dbReference type="EMBL" id="MDC0676172.1"/>
    </source>
</evidence>
<dbReference type="InterPro" id="IPR020841">
    <property type="entry name" value="PKS_Beta-ketoAc_synthase_dom"/>
</dbReference>
<dbReference type="PANTHER" id="PTHR43775:SF37">
    <property type="entry name" value="SI:DKEY-61P9.11"/>
    <property type="match status" value="1"/>
</dbReference>
<evidence type="ECO:0000256" key="46">
    <source>
        <dbReference type="ARBA" id="ARBA00049449"/>
    </source>
</evidence>
<feature type="region of interest" description="N-terminal hotdog fold" evidence="49">
    <location>
        <begin position="935"/>
        <end position="1063"/>
    </location>
</feature>
<dbReference type="Pfam" id="PF22621">
    <property type="entry name" value="CurL-like_PKS_C"/>
    <property type="match status" value="1"/>
</dbReference>
<evidence type="ECO:0000256" key="31">
    <source>
        <dbReference type="ARBA" id="ARBA00048281"/>
    </source>
</evidence>
<evidence type="ECO:0000256" key="18">
    <source>
        <dbReference type="ARBA" id="ARBA00023442"/>
    </source>
</evidence>
<comment type="catalytic activity">
    <reaction evidence="32">
        <text>tetradecanoyl-[ACP] + H2O = tetradecanoate + holo-[ACP] + H(+)</text>
        <dbReference type="Rhea" id="RHEA:30123"/>
        <dbReference type="Rhea" id="RHEA-COMP:9648"/>
        <dbReference type="Rhea" id="RHEA-COMP:9685"/>
        <dbReference type="ChEBI" id="CHEBI:15377"/>
        <dbReference type="ChEBI" id="CHEBI:15378"/>
        <dbReference type="ChEBI" id="CHEBI:30807"/>
        <dbReference type="ChEBI" id="CHEBI:64479"/>
        <dbReference type="ChEBI" id="CHEBI:78477"/>
        <dbReference type="EC" id="3.1.2.14"/>
    </reaction>
    <physiologicalReaction direction="left-to-right" evidence="32">
        <dbReference type="Rhea" id="RHEA:30124"/>
    </physiologicalReaction>
</comment>
<evidence type="ECO:0000256" key="6">
    <source>
        <dbReference type="ARBA" id="ARBA00022898"/>
    </source>
</evidence>
<dbReference type="SMART" id="SM00827">
    <property type="entry name" value="PKS_AT"/>
    <property type="match status" value="2"/>
</dbReference>
<evidence type="ECO:0000256" key="29">
    <source>
        <dbReference type="ARBA" id="ARBA00047961"/>
    </source>
</evidence>
<feature type="active site" description="Proton donor; for dehydratase activity" evidence="49">
    <location>
        <position position="3360"/>
    </location>
</feature>
<evidence type="ECO:0000256" key="44">
    <source>
        <dbReference type="ARBA" id="ARBA00049414"/>
    </source>
</evidence>
<dbReference type="InterPro" id="IPR013154">
    <property type="entry name" value="ADH-like_N"/>
</dbReference>
<comment type="catalytic activity">
    <reaction evidence="42">
        <text>(2E)-tetradecenoyl-[ACP] + NADPH + H(+) = tetradecanoyl-[ACP] + NADP(+)</text>
        <dbReference type="Rhea" id="RHEA:41896"/>
        <dbReference type="Rhea" id="RHEA-COMP:9647"/>
        <dbReference type="Rhea" id="RHEA-COMP:9648"/>
        <dbReference type="ChEBI" id="CHEBI:15378"/>
        <dbReference type="ChEBI" id="CHEBI:57783"/>
        <dbReference type="ChEBI" id="CHEBI:58349"/>
        <dbReference type="ChEBI" id="CHEBI:78475"/>
        <dbReference type="ChEBI" id="CHEBI:78477"/>
    </reaction>
    <physiologicalReaction direction="left-to-right" evidence="42">
        <dbReference type="Rhea" id="RHEA:41897"/>
    </physiologicalReaction>
</comment>
<feature type="coiled-coil region" evidence="50">
    <location>
        <begin position="2917"/>
        <end position="2944"/>
    </location>
</feature>
<dbReference type="SUPFAM" id="SSF55048">
    <property type="entry name" value="Probable ACP-binding domain of malonyl-CoA ACP transacylase"/>
    <property type="match status" value="2"/>
</dbReference>
<feature type="region of interest" description="Disordered" evidence="51">
    <location>
        <begin position="1343"/>
        <end position="1383"/>
    </location>
</feature>
<evidence type="ECO:0000256" key="40">
    <source>
        <dbReference type="ARBA" id="ARBA00049019"/>
    </source>
</evidence>
<comment type="catalytic activity">
    <reaction evidence="28">
        <text>3-oxobutanoyl-[ACP] + NADPH + H(+) = (3R)-hydroxybutanoyl-[ACP] + NADP(+)</text>
        <dbReference type="Rhea" id="RHEA:41804"/>
        <dbReference type="Rhea" id="RHEA-COMP:9625"/>
        <dbReference type="Rhea" id="RHEA-COMP:9626"/>
        <dbReference type="ChEBI" id="CHEBI:15378"/>
        <dbReference type="ChEBI" id="CHEBI:57783"/>
        <dbReference type="ChEBI" id="CHEBI:58349"/>
        <dbReference type="ChEBI" id="CHEBI:78450"/>
        <dbReference type="ChEBI" id="CHEBI:78451"/>
    </reaction>
    <physiologicalReaction direction="left-to-right" evidence="28">
        <dbReference type="Rhea" id="RHEA:41805"/>
    </physiologicalReaction>
</comment>
<evidence type="ECO:0000256" key="51">
    <source>
        <dbReference type="SAM" id="MobiDB-lite"/>
    </source>
</evidence>
<keyword evidence="8" id="KW-0511">Multifunctional enzyme</keyword>
<dbReference type="InterPro" id="IPR016036">
    <property type="entry name" value="Malonyl_transacylase_ACP-bd"/>
</dbReference>
<dbReference type="PROSITE" id="PS00012">
    <property type="entry name" value="PHOSPHOPANTETHEINE"/>
    <property type="match status" value="3"/>
</dbReference>
<reference evidence="55 56" key="1">
    <citation type="submission" date="2023-01" db="EMBL/GenBank/DDBJ databases">
        <title>Minimal conservation of predation-associated metabolite biosynthetic gene clusters underscores biosynthetic potential of Myxococcota including descriptions for ten novel species: Archangium lansinium sp. nov., Myxococcus landrumus sp. nov., Nannocystis bai.</title>
        <authorList>
            <person name="Ahearne A."/>
            <person name="Stevens C."/>
            <person name="Dowd S."/>
        </authorList>
    </citation>
    <scope>NUCLEOTIDE SEQUENCE [LARGE SCALE GENOMIC DNA]</scope>
    <source>
        <strain evidence="55 56">WIWO2</strain>
    </source>
</reference>
<evidence type="ECO:0000256" key="34">
    <source>
        <dbReference type="ARBA" id="ARBA00048506"/>
    </source>
</evidence>
<comment type="catalytic activity">
    <reaction evidence="34">
        <text>a fatty acyl-[ACP] + malonyl-[ACP] + H(+) = a 3-oxoacyl-[ACP] + holo-[ACP] + CO2</text>
        <dbReference type="Rhea" id="RHEA:22836"/>
        <dbReference type="Rhea" id="RHEA-COMP:9623"/>
        <dbReference type="Rhea" id="RHEA-COMP:9685"/>
        <dbReference type="Rhea" id="RHEA-COMP:9916"/>
        <dbReference type="Rhea" id="RHEA-COMP:14125"/>
        <dbReference type="ChEBI" id="CHEBI:15378"/>
        <dbReference type="ChEBI" id="CHEBI:16526"/>
        <dbReference type="ChEBI" id="CHEBI:64479"/>
        <dbReference type="ChEBI" id="CHEBI:78449"/>
        <dbReference type="ChEBI" id="CHEBI:78776"/>
        <dbReference type="ChEBI" id="CHEBI:138651"/>
        <dbReference type="EC" id="2.3.1.41"/>
    </reaction>
    <physiologicalReaction direction="left-to-right" evidence="34">
        <dbReference type="Rhea" id="RHEA:22837"/>
    </physiologicalReaction>
</comment>
<feature type="domain" description="Ketosynthase family 3 (KS3)" evidence="53">
    <location>
        <begin position="33"/>
        <end position="460"/>
    </location>
</feature>
<evidence type="ECO:0000256" key="49">
    <source>
        <dbReference type="PROSITE-ProRule" id="PRU01363"/>
    </source>
</evidence>
<dbReference type="PROSITE" id="PS52004">
    <property type="entry name" value="KS3_2"/>
    <property type="match status" value="3"/>
</dbReference>
<comment type="catalytic activity">
    <reaction evidence="30">
        <text>hexadecanoyl-[ACP] + malonyl-[ACP] + H(+) = 3-oxooctadecanoyl-[ACP] + holo-[ACP] + CO2</text>
        <dbReference type="Rhea" id="RHEA:41916"/>
        <dbReference type="Rhea" id="RHEA-COMP:9623"/>
        <dbReference type="Rhea" id="RHEA-COMP:9652"/>
        <dbReference type="Rhea" id="RHEA-COMP:9653"/>
        <dbReference type="Rhea" id="RHEA-COMP:9685"/>
        <dbReference type="ChEBI" id="CHEBI:15378"/>
        <dbReference type="ChEBI" id="CHEBI:16526"/>
        <dbReference type="ChEBI" id="CHEBI:64479"/>
        <dbReference type="ChEBI" id="CHEBI:78449"/>
        <dbReference type="ChEBI" id="CHEBI:78483"/>
        <dbReference type="ChEBI" id="CHEBI:78487"/>
    </reaction>
    <physiologicalReaction direction="left-to-right" evidence="30">
        <dbReference type="Rhea" id="RHEA:41917"/>
    </physiologicalReaction>
</comment>
<dbReference type="InterPro" id="IPR016039">
    <property type="entry name" value="Thiolase-like"/>
</dbReference>
<dbReference type="SMART" id="SM00823">
    <property type="entry name" value="PKS_PP"/>
    <property type="match status" value="3"/>
</dbReference>
<dbReference type="Pfam" id="PF00109">
    <property type="entry name" value="ketoacyl-synt"/>
    <property type="match status" value="3"/>
</dbReference>
<keyword evidence="3" id="KW-0597">Phosphoprotein</keyword>
<comment type="catalytic activity">
    <reaction evidence="43">
        <text>3-oxododecanoyl-[ACP] + NADPH + H(+) = (3R)-hydroxydodecanoyl-[ACP] + NADP(+)</text>
        <dbReference type="Rhea" id="RHEA:41872"/>
        <dbReference type="Rhea" id="RHEA-COMP:9641"/>
        <dbReference type="Rhea" id="RHEA-COMP:9642"/>
        <dbReference type="ChEBI" id="CHEBI:15378"/>
        <dbReference type="ChEBI" id="CHEBI:57783"/>
        <dbReference type="ChEBI" id="CHEBI:58349"/>
        <dbReference type="ChEBI" id="CHEBI:78469"/>
        <dbReference type="ChEBI" id="CHEBI:78470"/>
    </reaction>
    <physiologicalReaction direction="left-to-right" evidence="43">
        <dbReference type="Rhea" id="RHEA:41873"/>
    </physiologicalReaction>
</comment>
<comment type="catalytic activity">
    <reaction evidence="23">
        <text>tetradecanoyl-[ACP] + malonyl-[ACP] + H(+) = 3-oxohexadecanoyl-[ACP] + holo-[ACP] + CO2</text>
        <dbReference type="Rhea" id="RHEA:41900"/>
        <dbReference type="Rhea" id="RHEA-COMP:9623"/>
        <dbReference type="Rhea" id="RHEA-COMP:9648"/>
        <dbReference type="Rhea" id="RHEA-COMP:9649"/>
        <dbReference type="Rhea" id="RHEA-COMP:9685"/>
        <dbReference type="ChEBI" id="CHEBI:15378"/>
        <dbReference type="ChEBI" id="CHEBI:16526"/>
        <dbReference type="ChEBI" id="CHEBI:64479"/>
        <dbReference type="ChEBI" id="CHEBI:78449"/>
        <dbReference type="ChEBI" id="CHEBI:78477"/>
        <dbReference type="ChEBI" id="CHEBI:78478"/>
    </reaction>
    <physiologicalReaction direction="left-to-right" evidence="23">
        <dbReference type="Rhea" id="RHEA:41901"/>
    </physiologicalReaction>
</comment>
<comment type="catalytic activity">
    <reaction evidence="45">
        <text>3-oxooctanoyl-[ACP] + NADPH + H(+) = (3R)-hydroxyoctanoyl-[ACP] + NADP(+)</text>
        <dbReference type="Rhea" id="RHEA:41840"/>
        <dbReference type="Rhea" id="RHEA-COMP:9633"/>
        <dbReference type="Rhea" id="RHEA-COMP:9634"/>
        <dbReference type="ChEBI" id="CHEBI:15378"/>
        <dbReference type="ChEBI" id="CHEBI:57783"/>
        <dbReference type="ChEBI" id="CHEBI:58349"/>
        <dbReference type="ChEBI" id="CHEBI:78460"/>
        <dbReference type="ChEBI" id="CHEBI:78461"/>
    </reaction>
    <physiologicalReaction direction="left-to-right" evidence="45">
        <dbReference type="Rhea" id="RHEA:41841"/>
    </physiologicalReaction>
</comment>
<feature type="active site" description="Proton acceptor; for dehydratase activity" evidence="49">
    <location>
        <position position="3182"/>
    </location>
</feature>
<gene>
    <name evidence="55" type="ORF">POL72_00355</name>
</gene>
<keyword evidence="6" id="KW-0663">Pyridoxal phosphate</keyword>
<evidence type="ECO:0000256" key="45">
    <source>
        <dbReference type="ARBA" id="ARBA00049422"/>
    </source>
</evidence>
<dbReference type="InterPro" id="IPR049552">
    <property type="entry name" value="PKS_DH_N"/>
</dbReference>
<proteinExistence type="predicted"/>
<evidence type="ECO:0000256" key="24">
    <source>
        <dbReference type="ARBA" id="ARBA00047500"/>
    </source>
</evidence>
<evidence type="ECO:0000256" key="14">
    <source>
        <dbReference type="ARBA" id="ARBA00023398"/>
    </source>
</evidence>
<dbReference type="Gene3D" id="3.30.70.3290">
    <property type="match status" value="2"/>
</dbReference>
<evidence type="ECO:0000256" key="50">
    <source>
        <dbReference type="SAM" id="Coils"/>
    </source>
</evidence>
<evidence type="ECO:0000256" key="9">
    <source>
        <dbReference type="ARBA" id="ARBA00023332"/>
    </source>
</evidence>
<dbReference type="InterPro" id="IPR042104">
    <property type="entry name" value="PKS_dehydratase_sf"/>
</dbReference>
<evidence type="ECO:0000256" key="22">
    <source>
        <dbReference type="ARBA" id="ARBA00047440"/>
    </source>
</evidence>
<dbReference type="Pfam" id="PF00975">
    <property type="entry name" value="Thioesterase"/>
    <property type="match status" value="1"/>
</dbReference>
<dbReference type="Pfam" id="PF13602">
    <property type="entry name" value="ADH_zinc_N_2"/>
    <property type="match status" value="1"/>
</dbReference>
<comment type="catalytic activity">
    <reaction evidence="20">
        <text>hexanoyl-[ACP] + malonyl-[ACP] + H(+) = 3-oxooctanoyl-[ACP] + holo-[ACP] + CO2</text>
        <dbReference type="Rhea" id="RHEA:41836"/>
        <dbReference type="Rhea" id="RHEA-COMP:9623"/>
        <dbReference type="Rhea" id="RHEA-COMP:9632"/>
        <dbReference type="Rhea" id="RHEA-COMP:9633"/>
        <dbReference type="Rhea" id="RHEA-COMP:9685"/>
        <dbReference type="ChEBI" id="CHEBI:15378"/>
        <dbReference type="ChEBI" id="CHEBI:16526"/>
        <dbReference type="ChEBI" id="CHEBI:64479"/>
        <dbReference type="ChEBI" id="CHEBI:78449"/>
        <dbReference type="ChEBI" id="CHEBI:78459"/>
        <dbReference type="ChEBI" id="CHEBI:78460"/>
    </reaction>
    <physiologicalReaction direction="left-to-right" evidence="20">
        <dbReference type="Rhea" id="RHEA:41837"/>
    </physiologicalReaction>
</comment>
<feature type="compositionally biased region" description="Low complexity" evidence="51">
    <location>
        <begin position="1344"/>
        <end position="1369"/>
    </location>
</feature>
<feature type="region of interest" description="Disordered" evidence="51">
    <location>
        <begin position="2232"/>
        <end position="2253"/>
    </location>
</feature>
<dbReference type="PROSITE" id="PS50075">
    <property type="entry name" value="CARRIER"/>
    <property type="match status" value="3"/>
</dbReference>
<comment type="catalytic activity">
    <reaction evidence="38">
        <text>hexadecanoyl-[ACP] + H2O = hexadecanoate + holo-[ACP] + H(+)</text>
        <dbReference type="Rhea" id="RHEA:41932"/>
        <dbReference type="Rhea" id="RHEA-COMP:9652"/>
        <dbReference type="Rhea" id="RHEA-COMP:9685"/>
        <dbReference type="ChEBI" id="CHEBI:7896"/>
        <dbReference type="ChEBI" id="CHEBI:15377"/>
        <dbReference type="ChEBI" id="CHEBI:15378"/>
        <dbReference type="ChEBI" id="CHEBI:64479"/>
        <dbReference type="ChEBI" id="CHEBI:78483"/>
        <dbReference type="EC" id="3.1.2.14"/>
    </reaction>
    <physiologicalReaction direction="left-to-right" evidence="38">
        <dbReference type="Rhea" id="RHEA:41933"/>
    </physiologicalReaction>
</comment>
<comment type="catalytic activity">
    <reaction evidence="24">
        <text>(2E)-butenoyl-[ACP] + NADPH + H(+) = butanoyl-[ACP] + NADP(+)</text>
        <dbReference type="Rhea" id="RHEA:41812"/>
        <dbReference type="Rhea" id="RHEA-COMP:9627"/>
        <dbReference type="Rhea" id="RHEA-COMP:9628"/>
        <dbReference type="ChEBI" id="CHEBI:15378"/>
        <dbReference type="ChEBI" id="CHEBI:57783"/>
        <dbReference type="ChEBI" id="CHEBI:58349"/>
        <dbReference type="ChEBI" id="CHEBI:78453"/>
        <dbReference type="ChEBI" id="CHEBI:78454"/>
    </reaction>
    <physiologicalReaction direction="left-to-right" evidence="24">
        <dbReference type="Rhea" id="RHEA:41813"/>
    </physiologicalReaction>
</comment>
<dbReference type="InterPro" id="IPR013968">
    <property type="entry name" value="PKS_KR"/>
</dbReference>
<dbReference type="InterPro" id="IPR029058">
    <property type="entry name" value="AB_hydrolase_fold"/>
</dbReference>
<keyword evidence="56" id="KW-1185">Reference proteome</keyword>
<dbReference type="EMBL" id="JAQNDK010000001">
    <property type="protein sequence ID" value="MDC0676172.1"/>
    <property type="molecule type" value="Genomic_DNA"/>
</dbReference>
<evidence type="ECO:0000256" key="35">
    <source>
        <dbReference type="ARBA" id="ARBA00048571"/>
    </source>
</evidence>
<dbReference type="Gene3D" id="3.10.129.110">
    <property type="entry name" value="Polyketide synthase dehydratase"/>
    <property type="match status" value="2"/>
</dbReference>
<evidence type="ECO:0000256" key="16">
    <source>
        <dbReference type="ARBA" id="ARBA00023401"/>
    </source>
</evidence>
<evidence type="ECO:0000256" key="11">
    <source>
        <dbReference type="ARBA" id="ARBA00023373"/>
    </source>
</evidence>
<evidence type="ECO:0000256" key="38">
    <source>
        <dbReference type="ARBA" id="ARBA00048704"/>
    </source>
</evidence>
<dbReference type="InterPro" id="IPR036291">
    <property type="entry name" value="NAD(P)-bd_dom_sf"/>
</dbReference>
<dbReference type="SUPFAM" id="SSF51735">
    <property type="entry name" value="NAD(P)-binding Rossmann-fold domains"/>
    <property type="match status" value="3"/>
</dbReference>
<comment type="catalytic activity">
    <reaction evidence="17">
        <text>(3R)-hydroxybutanoyl-[ACP] = (2E)-butenoyl-[ACP] + H2O</text>
        <dbReference type="Rhea" id="RHEA:41808"/>
        <dbReference type="Rhea" id="RHEA-COMP:9626"/>
        <dbReference type="Rhea" id="RHEA-COMP:9627"/>
        <dbReference type="ChEBI" id="CHEBI:15377"/>
        <dbReference type="ChEBI" id="CHEBI:78451"/>
        <dbReference type="ChEBI" id="CHEBI:78453"/>
    </reaction>
    <physiologicalReaction direction="left-to-right" evidence="17">
        <dbReference type="Rhea" id="RHEA:41809"/>
    </physiologicalReaction>
</comment>
<dbReference type="CDD" id="cd08955">
    <property type="entry name" value="KR_2_FAS_SDR_x"/>
    <property type="match status" value="1"/>
</dbReference>
<dbReference type="SMART" id="SM01294">
    <property type="entry name" value="PKS_PP_betabranch"/>
    <property type="match status" value="2"/>
</dbReference>
<dbReference type="InterPro" id="IPR016035">
    <property type="entry name" value="Acyl_Trfase/lysoPLipase"/>
</dbReference>
<dbReference type="Gene3D" id="3.40.366.10">
    <property type="entry name" value="Malonyl-Coenzyme A Acyl Carrier Protein, domain 2"/>
    <property type="match status" value="2"/>
</dbReference>
<comment type="catalytic activity">
    <reaction evidence="27">
        <text>(2E)-hexenoyl-[ACP] + NADPH + H(+) = hexanoyl-[ACP] + NADP(+)</text>
        <dbReference type="Rhea" id="RHEA:41832"/>
        <dbReference type="Rhea" id="RHEA-COMP:9631"/>
        <dbReference type="Rhea" id="RHEA-COMP:9632"/>
        <dbReference type="ChEBI" id="CHEBI:15378"/>
        <dbReference type="ChEBI" id="CHEBI:57783"/>
        <dbReference type="ChEBI" id="CHEBI:58349"/>
        <dbReference type="ChEBI" id="CHEBI:78458"/>
        <dbReference type="ChEBI" id="CHEBI:78459"/>
    </reaction>
    <physiologicalReaction direction="left-to-right" evidence="27">
        <dbReference type="Rhea" id="RHEA:41833"/>
    </physiologicalReaction>
</comment>
<evidence type="ECO:0000313" key="56">
    <source>
        <dbReference type="Proteomes" id="UP001217485"/>
    </source>
</evidence>
<dbReference type="InterPro" id="IPR011032">
    <property type="entry name" value="GroES-like_sf"/>
</dbReference>
<evidence type="ECO:0000256" key="42">
    <source>
        <dbReference type="ARBA" id="ARBA00049171"/>
    </source>
</evidence>
<evidence type="ECO:0000256" key="33">
    <source>
        <dbReference type="ARBA" id="ARBA00048420"/>
    </source>
</evidence>
<comment type="catalytic activity">
    <reaction evidence="37">
        <text>holo-[ACP] + acetyl-CoA = acetyl-[ACP] + CoA</text>
        <dbReference type="Rhea" id="RHEA:41788"/>
        <dbReference type="Rhea" id="RHEA-COMP:9621"/>
        <dbReference type="Rhea" id="RHEA-COMP:9685"/>
        <dbReference type="ChEBI" id="CHEBI:57287"/>
        <dbReference type="ChEBI" id="CHEBI:57288"/>
        <dbReference type="ChEBI" id="CHEBI:64479"/>
        <dbReference type="ChEBI" id="CHEBI:78446"/>
        <dbReference type="EC" id="2.3.1.38"/>
    </reaction>
    <physiologicalReaction direction="left-to-right" evidence="37">
        <dbReference type="Rhea" id="RHEA:41789"/>
    </physiologicalReaction>
</comment>
<feature type="region of interest" description="C-terminal hotdog fold" evidence="49">
    <location>
        <begin position="3301"/>
        <end position="3447"/>
    </location>
</feature>
<dbReference type="SMART" id="SM00826">
    <property type="entry name" value="PKS_DH"/>
    <property type="match status" value="2"/>
</dbReference>
<comment type="catalytic activity">
    <reaction evidence="44">
        <text>3-oxohexadecanoyl-[ACP] + NADPH + H(+) = (3R)-hydroxyhexadecanoyl-[ACP] + NADP(+)</text>
        <dbReference type="Rhea" id="RHEA:41904"/>
        <dbReference type="Rhea" id="RHEA-COMP:9649"/>
        <dbReference type="Rhea" id="RHEA-COMP:9650"/>
        <dbReference type="ChEBI" id="CHEBI:15378"/>
        <dbReference type="ChEBI" id="CHEBI:57783"/>
        <dbReference type="ChEBI" id="CHEBI:58349"/>
        <dbReference type="ChEBI" id="CHEBI:78478"/>
        <dbReference type="ChEBI" id="CHEBI:78480"/>
    </reaction>
    <physiologicalReaction direction="left-to-right" evidence="44">
        <dbReference type="Rhea" id="RHEA:41905"/>
    </physiologicalReaction>
</comment>
<comment type="pathway">
    <text evidence="1">Lipid metabolism.</text>
</comment>
<dbReference type="Pfam" id="PF08240">
    <property type="entry name" value="ADH_N"/>
    <property type="match status" value="1"/>
</dbReference>
<comment type="catalytic activity">
    <reaction evidence="21">
        <text>a (3R)-hydroxyacyl-[ACP] + NADP(+) = a 3-oxoacyl-[ACP] + NADPH + H(+)</text>
        <dbReference type="Rhea" id="RHEA:17397"/>
        <dbReference type="Rhea" id="RHEA-COMP:9916"/>
        <dbReference type="Rhea" id="RHEA-COMP:9945"/>
        <dbReference type="ChEBI" id="CHEBI:15378"/>
        <dbReference type="ChEBI" id="CHEBI:57783"/>
        <dbReference type="ChEBI" id="CHEBI:58349"/>
        <dbReference type="ChEBI" id="CHEBI:78776"/>
        <dbReference type="ChEBI" id="CHEBI:78827"/>
        <dbReference type="EC" id="1.1.1.100"/>
    </reaction>
    <physiologicalReaction direction="right-to-left" evidence="21">
        <dbReference type="Rhea" id="RHEA:17399"/>
    </physiologicalReaction>
</comment>
<dbReference type="InterPro" id="IPR020806">
    <property type="entry name" value="PKS_PP-bd"/>
</dbReference>
<feature type="active site" description="Proton donor; for dehydratase activity" evidence="49">
    <location>
        <position position="1146"/>
    </location>
</feature>
<dbReference type="InterPro" id="IPR001227">
    <property type="entry name" value="Ac_transferase_dom_sf"/>
</dbReference>
<evidence type="ECO:0000256" key="5">
    <source>
        <dbReference type="ARBA" id="ARBA00022799"/>
    </source>
</evidence>
<evidence type="ECO:0000256" key="32">
    <source>
        <dbReference type="ARBA" id="ARBA00048289"/>
    </source>
</evidence>
<evidence type="ECO:0000256" key="2">
    <source>
        <dbReference type="ARBA" id="ARBA00022450"/>
    </source>
</evidence>
<evidence type="ECO:0000259" key="53">
    <source>
        <dbReference type="PROSITE" id="PS52004"/>
    </source>
</evidence>
<dbReference type="SUPFAM" id="SSF52151">
    <property type="entry name" value="FabD/lysophospholipase-like"/>
    <property type="match status" value="2"/>
</dbReference>
<comment type="catalytic activity">
    <reaction evidence="11">
        <text>(3R)-hydroxyhexanoyl-[ACP] = (2E)-hexenoyl-[ACP] + H2O</text>
        <dbReference type="Rhea" id="RHEA:41828"/>
        <dbReference type="Rhea" id="RHEA-COMP:9630"/>
        <dbReference type="Rhea" id="RHEA-COMP:9631"/>
        <dbReference type="ChEBI" id="CHEBI:15377"/>
        <dbReference type="ChEBI" id="CHEBI:78457"/>
        <dbReference type="ChEBI" id="CHEBI:78458"/>
    </reaction>
    <physiologicalReaction direction="left-to-right" evidence="11">
        <dbReference type="Rhea" id="RHEA:41829"/>
    </physiologicalReaction>
</comment>
<keyword evidence="4" id="KW-0808">Transferase</keyword>
<feature type="domain" description="Ketosynthase family 3 (KS3)" evidence="53">
    <location>
        <begin position="1654"/>
        <end position="2077"/>
    </location>
</feature>
<dbReference type="Pfam" id="PF21089">
    <property type="entry name" value="PKS_DH_N"/>
    <property type="match status" value="2"/>
</dbReference>
<dbReference type="CDD" id="cd00833">
    <property type="entry name" value="PKS"/>
    <property type="match status" value="3"/>
</dbReference>
<dbReference type="SMART" id="SM00825">
    <property type="entry name" value="PKS_KS"/>
    <property type="match status" value="3"/>
</dbReference>
<evidence type="ECO:0000256" key="48">
    <source>
        <dbReference type="ARBA" id="ARBA00049533"/>
    </source>
</evidence>
<comment type="catalytic activity">
    <reaction evidence="26">
        <text>(2E)-hexadecenoyl-[ACP] + NADPH + H(+) = hexadecanoyl-[ACP] + NADP(+)</text>
        <dbReference type="Rhea" id="RHEA:41912"/>
        <dbReference type="Rhea" id="RHEA-COMP:9651"/>
        <dbReference type="Rhea" id="RHEA-COMP:9652"/>
        <dbReference type="ChEBI" id="CHEBI:15378"/>
        <dbReference type="ChEBI" id="CHEBI:57783"/>
        <dbReference type="ChEBI" id="CHEBI:58349"/>
        <dbReference type="ChEBI" id="CHEBI:78481"/>
        <dbReference type="ChEBI" id="CHEBI:78483"/>
    </reaction>
    <physiologicalReaction direction="left-to-right" evidence="26">
        <dbReference type="Rhea" id="RHEA:41913"/>
    </physiologicalReaction>
</comment>
<keyword evidence="5" id="KW-0702">S-nitrosylation</keyword>
<dbReference type="PANTHER" id="PTHR43775">
    <property type="entry name" value="FATTY ACID SYNTHASE"/>
    <property type="match status" value="1"/>
</dbReference>
<evidence type="ECO:0000256" key="7">
    <source>
        <dbReference type="ARBA" id="ARBA00023239"/>
    </source>
</evidence>
<dbReference type="Gene3D" id="3.90.180.10">
    <property type="entry name" value="Medium-chain alcohol dehydrogenases, catalytic domain"/>
    <property type="match status" value="1"/>
</dbReference>
<comment type="catalytic activity">
    <reaction evidence="25">
        <text>dodecanoyl-[ACP] + malonyl-[ACP] + H(+) = 3-oxotetradecanoyl-[ACP] + holo-[ACP] + CO2</text>
        <dbReference type="Rhea" id="RHEA:41884"/>
        <dbReference type="Rhea" id="RHEA-COMP:9623"/>
        <dbReference type="Rhea" id="RHEA-COMP:9644"/>
        <dbReference type="Rhea" id="RHEA-COMP:9645"/>
        <dbReference type="Rhea" id="RHEA-COMP:9685"/>
        <dbReference type="ChEBI" id="CHEBI:15378"/>
        <dbReference type="ChEBI" id="CHEBI:16526"/>
        <dbReference type="ChEBI" id="CHEBI:64479"/>
        <dbReference type="ChEBI" id="CHEBI:65264"/>
        <dbReference type="ChEBI" id="CHEBI:78449"/>
        <dbReference type="ChEBI" id="CHEBI:78473"/>
    </reaction>
    <physiologicalReaction direction="left-to-right" evidence="25">
        <dbReference type="Rhea" id="RHEA:41885"/>
    </physiologicalReaction>
</comment>
<evidence type="ECO:0000256" key="25">
    <source>
        <dbReference type="ARBA" id="ARBA00047578"/>
    </source>
</evidence>
<comment type="catalytic activity">
    <reaction evidence="13">
        <text>a (3R)-hydroxyacyl-[ACP] = a (2E)-enoyl-[ACP] + H2O</text>
        <dbReference type="Rhea" id="RHEA:13097"/>
        <dbReference type="Rhea" id="RHEA-COMP:9925"/>
        <dbReference type="Rhea" id="RHEA-COMP:9945"/>
        <dbReference type="ChEBI" id="CHEBI:15377"/>
        <dbReference type="ChEBI" id="CHEBI:78784"/>
        <dbReference type="ChEBI" id="CHEBI:78827"/>
        <dbReference type="EC" id="4.2.1.59"/>
    </reaction>
    <physiologicalReaction direction="left-to-right" evidence="13">
        <dbReference type="Rhea" id="RHEA:13098"/>
    </physiologicalReaction>
</comment>
<comment type="catalytic activity">
    <reaction evidence="9">
        <text>(3R)-hydroxyoctanoyl-[ACP] = (2E)-octenoyl-[ACP] + H2O</text>
        <dbReference type="Rhea" id="RHEA:41844"/>
        <dbReference type="Rhea" id="RHEA-COMP:9634"/>
        <dbReference type="Rhea" id="RHEA-COMP:9635"/>
        <dbReference type="ChEBI" id="CHEBI:15377"/>
        <dbReference type="ChEBI" id="CHEBI:78461"/>
        <dbReference type="ChEBI" id="CHEBI:78462"/>
    </reaction>
    <physiologicalReaction direction="left-to-right" evidence="9">
        <dbReference type="Rhea" id="RHEA:41845"/>
    </physiologicalReaction>
</comment>
<keyword evidence="50" id="KW-0175">Coiled coil</keyword>
<evidence type="ECO:0000259" key="54">
    <source>
        <dbReference type="PROSITE" id="PS52019"/>
    </source>
</evidence>
<comment type="catalytic activity">
    <reaction evidence="40">
        <text>(2E)-octadecenoyl-[ACP] + NADPH + H(+) = octadecanoyl-[ACP] + NADP(+)</text>
        <dbReference type="Rhea" id="RHEA:41928"/>
        <dbReference type="Rhea" id="RHEA-COMP:9655"/>
        <dbReference type="Rhea" id="RHEA-COMP:9656"/>
        <dbReference type="ChEBI" id="CHEBI:15378"/>
        <dbReference type="ChEBI" id="CHEBI:57783"/>
        <dbReference type="ChEBI" id="CHEBI:58349"/>
        <dbReference type="ChEBI" id="CHEBI:78489"/>
        <dbReference type="ChEBI" id="CHEBI:78495"/>
    </reaction>
    <physiologicalReaction direction="left-to-right" evidence="40">
        <dbReference type="Rhea" id="RHEA:41929"/>
    </physiologicalReaction>
</comment>
<evidence type="ECO:0000256" key="1">
    <source>
        <dbReference type="ARBA" id="ARBA00005189"/>
    </source>
</evidence>
<dbReference type="InterPro" id="IPR014030">
    <property type="entry name" value="Ketoacyl_synth_N"/>
</dbReference>
<comment type="catalytic activity">
    <reaction evidence="41">
        <text>decanoyl-[ACP] + malonyl-[ACP] + H(+) = 3-oxododecanoyl-[ACP] + holo-[ACP] + CO2</text>
        <dbReference type="Rhea" id="RHEA:41868"/>
        <dbReference type="Rhea" id="RHEA-COMP:9623"/>
        <dbReference type="Rhea" id="RHEA-COMP:9640"/>
        <dbReference type="Rhea" id="RHEA-COMP:9641"/>
        <dbReference type="Rhea" id="RHEA-COMP:9685"/>
        <dbReference type="ChEBI" id="CHEBI:15378"/>
        <dbReference type="ChEBI" id="CHEBI:16526"/>
        <dbReference type="ChEBI" id="CHEBI:64479"/>
        <dbReference type="ChEBI" id="CHEBI:78449"/>
        <dbReference type="ChEBI" id="CHEBI:78468"/>
        <dbReference type="ChEBI" id="CHEBI:78469"/>
    </reaction>
    <physiologicalReaction direction="left-to-right" evidence="41">
        <dbReference type="Rhea" id="RHEA:41869"/>
    </physiologicalReaction>
</comment>
<comment type="catalytic activity">
    <reaction evidence="36">
        <text>a 2,3-saturated acyl-[ACP] + NADP(+) = a (2E)-enoyl-[ACP] + NADPH + H(+)</text>
        <dbReference type="Rhea" id="RHEA:22564"/>
        <dbReference type="Rhea" id="RHEA-COMP:9925"/>
        <dbReference type="Rhea" id="RHEA-COMP:9926"/>
        <dbReference type="ChEBI" id="CHEBI:15378"/>
        <dbReference type="ChEBI" id="CHEBI:57783"/>
        <dbReference type="ChEBI" id="CHEBI:58349"/>
        <dbReference type="ChEBI" id="CHEBI:78784"/>
        <dbReference type="ChEBI" id="CHEBI:78785"/>
        <dbReference type="EC" id="1.3.1.39"/>
    </reaction>
    <physiologicalReaction direction="right-to-left" evidence="36">
        <dbReference type="Rhea" id="RHEA:22566"/>
    </physiologicalReaction>
</comment>
<comment type="catalytic activity">
    <reaction evidence="47">
        <text>(2E)-decenoyl-[ACP] + NADPH + H(+) = decanoyl-[ACP] + NADP(+)</text>
        <dbReference type="Rhea" id="RHEA:41864"/>
        <dbReference type="Rhea" id="RHEA-COMP:9639"/>
        <dbReference type="Rhea" id="RHEA-COMP:9640"/>
        <dbReference type="ChEBI" id="CHEBI:15378"/>
        <dbReference type="ChEBI" id="CHEBI:57783"/>
        <dbReference type="ChEBI" id="CHEBI:58349"/>
        <dbReference type="ChEBI" id="CHEBI:78467"/>
        <dbReference type="ChEBI" id="CHEBI:78468"/>
    </reaction>
    <physiologicalReaction direction="left-to-right" evidence="47">
        <dbReference type="Rhea" id="RHEA:41865"/>
    </physiologicalReaction>
</comment>
<evidence type="ECO:0000256" key="30">
    <source>
        <dbReference type="ARBA" id="ARBA00048051"/>
    </source>
</evidence>
<evidence type="ECO:0000256" key="13">
    <source>
        <dbReference type="ARBA" id="ARBA00023394"/>
    </source>
</evidence>
<comment type="catalytic activity">
    <reaction evidence="15">
        <text>(3R)-hydroxyoctadecanoyl-[ACP] = (2E)-octadecenoyl-[ACP] + H2O</text>
        <dbReference type="Rhea" id="RHEA:41924"/>
        <dbReference type="Rhea" id="RHEA-COMP:9654"/>
        <dbReference type="Rhea" id="RHEA-COMP:9655"/>
        <dbReference type="ChEBI" id="CHEBI:15377"/>
        <dbReference type="ChEBI" id="CHEBI:78488"/>
        <dbReference type="ChEBI" id="CHEBI:78489"/>
    </reaction>
    <physiologicalReaction direction="left-to-right" evidence="15">
        <dbReference type="Rhea" id="RHEA:41925"/>
    </physiologicalReaction>
</comment>
<organism evidence="55 56">
    <name type="scientific">Sorangium atrum</name>
    <dbReference type="NCBI Taxonomy" id="2995308"/>
    <lineage>
        <taxon>Bacteria</taxon>
        <taxon>Pseudomonadati</taxon>
        <taxon>Myxococcota</taxon>
        <taxon>Polyangia</taxon>
        <taxon>Polyangiales</taxon>
        <taxon>Polyangiaceae</taxon>
        <taxon>Sorangium</taxon>
    </lineage>
</organism>
<dbReference type="Pfam" id="PF00550">
    <property type="entry name" value="PP-binding"/>
    <property type="match status" value="3"/>
</dbReference>
<dbReference type="InterPro" id="IPR009081">
    <property type="entry name" value="PP-bd_ACP"/>
</dbReference>
<dbReference type="Pfam" id="PF08659">
    <property type="entry name" value="KR"/>
    <property type="match status" value="1"/>
</dbReference>
<keyword evidence="7" id="KW-0456">Lyase</keyword>
<evidence type="ECO:0000259" key="52">
    <source>
        <dbReference type="PROSITE" id="PS50075"/>
    </source>
</evidence>
<comment type="catalytic activity">
    <reaction evidence="12">
        <text>(3R)-hydroxydecanoyl-[ACP] = (2E)-decenoyl-[ACP] + H2O</text>
        <dbReference type="Rhea" id="RHEA:41860"/>
        <dbReference type="Rhea" id="RHEA-COMP:9638"/>
        <dbReference type="Rhea" id="RHEA-COMP:9639"/>
        <dbReference type="ChEBI" id="CHEBI:15377"/>
        <dbReference type="ChEBI" id="CHEBI:78466"/>
        <dbReference type="ChEBI" id="CHEBI:78467"/>
    </reaction>
    <physiologicalReaction direction="left-to-right" evidence="12">
        <dbReference type="Rhea" id="RHEA:41861"/>
    </physiologicalReaction>
</comment>
<evidence type="ECO:0000256" key="47">
    <source>
        <dbReference type="ARBA" id="ARBA00049521"/>
    </source>
</evidence>
<dbReference type="RefSeq" id="WP_272092879.1">
    <property type="nucleotide sequence ID" value="NZ_JAQNDK010000001.1"/>
</dbReference>
<dbReference type="Pfam" id="PF02801">
    <property type="entry name" value="Ketoacyl-synt_C"/>
    <property type="match status" value="3"/>
</dbReference>
<dbReference type="InterPro" id="IPR006162">
    <property type="entry name" value="Ppantetheine_attach_site"/>
</dbReference>
<dbReference type="InterPro" id="IPR049551">
    <property type="entry name" value="PKS_DH_C"/>
</dbReference>
<evidence type="ECO:0000256" key="43">
    <source>
        <dbReference type="ARBA" id="ARBA00049263"/>
    </source>
</evidence>
<dbReference type="SMART" id="SM00822">
    <property type="entry name" value="PKS_KR"/>
    <property type="match status" value="1"/>
</dbReference>
<protein>
    <submittedName>
        <fullName evidence="55">SDR family NAD(P)-dependent oxidoreductase</fullName>
    </submittedName>
</protein>
<evidence type="ECO:0000256" key="21">
    <source>
        <dbReference type="ARBA" id="ARBA00047400"/>
    </source>
</evidence>
<comment type="catalytic activity">
    <reaction evidence="16">
        <text>(3R)-hydroxyhexadecanoyl-[ACP] = (2E)-hexadecenoyl-[ACP] + H2O</text>
        <dbReference type="Rhea" id="RHEA:41908"/>
        <dbReference type="Rhea" id="RHEA-COMP:9650"/>
        <dbReference type="Rhea" id="RHEA-COMP:9651"/>
        <dbReference type="ChEBI" id="CHEBI:15377"/>
        <dbReference type="ChEBI" id="CHEBI:78480"/>
        <dbReference type="ChEBI" id="CHEBI:78481"/>
    </reaction>
    <physiologicalReaction direction="left-to-right" evidence="16">
        <dbReference type="Rhea" id="RHEA:41909"/>
    </physiologicalReaction>
</comment>
<dbReference type="Gene3D" id="3.40.47.10">
    <property type="match status" value="3"/>
</dbReference>
<dbReference type="Proteomes" id="UP001217485">
    <property type="component" value="Unassembled WGS sequence"/>
</dbReference>
<comment type="catalytic activity">
    <reaction evidence="46">
        <text>butanoyl-[ACP] + malonyl-[ACP] + H(+) = 3-oxohexanoyl-[ACP] + holo-[ACP] + CO2</text>
        <dbReference type="Rhea" id="RHEA:41820"/>
        <dbReference type="Rhea" id="RHEA-COMP:9623"/>
        <dbReference type="Rhea" id="RHEA-COMP:9628"/>
        <dbReference type="Rhea" id="RHEA-COMP:9629"/>
        <dbReference type="Rhea" id="RHEA-COMP:9685"/>
        <dbReference type="ChEBI" id="CHEBI:15378"/>
        <dbReference type="ChEBI" id="CHEBI:16526"/>
        <dbReference type="ChEBI" id="CHEBI:64479"/>
        <dbReference type="ChEBI" id="CHEBI:78449"/>
        <dbReference type="ChEBI" id="CHEBI:78454"/>
        <dbReference type="ChEBI" id="CHEBI:78456"/>
    </reaction>
    <physiologicalReaction direction="left-to-right" evidence="46">
        <dbReference type="Rhea" id="RHEA:41821"/>
    </physiologicalReaction>
</comment>
<comment type="catalytic activity">
    <reaction evidence="14">
        <text>(3R)-hydroxytetradecanoyl-[ACP] = (2E)-tetradecenoyl-[ACP] + H2O</text>
        <dbReference type="Rhea" id="RHEA:41892"/>
        <dbReference type="Rhea" id="RHEA-COMP:9646"/>
        <dbReference type="Rhea" id="RHEA-COMP:9647"/>
        <dbReference type="ChEBI" id="CHEBI:15377"/>
        <dbReference type="ChEBI" id="CHEBI:78474"/>
        <dbReference type="ChEBI" id="CHEBI:78475"/>
    </reaction>
    <physiologicalReaction direction="left-to-right" evidence="14">
        <dbReference type="Rhea" id="RHEA:41893"/>
    </physiologicalReaction>
</comment>
<comment type="catalytic activity">
    <reaction evidence="35">
        <text>3-oxohexanoyl-[ACP] + NADPH + H(+) = (3R)-hydroxyhexanoyl-[ACP] + NADP(+)</text>
        <dbReference type="Rhea" id="RHEA:41824"/>
        <dbReference type="Rhea" id="RHEA-COMP:9629"/>
        <dbReference type="Rhea" id="RHEA-COMP:9630"/>
        <dbReference type="ChEBI" id="CHEBI:15378"/>
        <dbReference type="ChEBI" id="CHEBI:57783"/>
        <dbReference type="ChEBI" id="CHEBI:58349"/>
        <dbReference type="ChEBI" id="CHEBI:78456"/>
        <dbReference type="ChEBI" id="CHEBI:78457"/>
    </reaction>
    <physiologicalReaction direction="left-to-right" evidence="35">
        <dbReference type="Rhea" id="RHEA:41825"/>
    </physiologicalReaction>
</comment>
<comment type="catalytic activity">
    <reaction evidence="33">
        <text>(2E)-octenoyl-[ACP] + NADPH + H(+) = octanoyl-[ACP] + NADP(+)</text>
        <dbReference type="Rhea" id="RHEA:41848"/>
        <dbReference type="Rhea" id="RHEA-COMP:9635"/>
        <dbReference type="Rhea" id="RHEA-COMP:9636"/>
        <dbReference type="ChEBI" id="CHEBI:15378"/>
        <dbReference type="ChEBI" id="CHEBI:57783"/>
        <dbReference type="ChEBI" id="CHEBI:58349"/>
        <dbReference type="ChEBI" id="CHEBI:78462"/>
        <dbReference type="ChEBI" id="CHEBI:78463"/>
    </reaction>
    <physiologicalReaction direction="left-to-right" evidence="33">
        <dbReference type="Rhea" id="RHEA:41849"/>
    </physiologicalReaction>
</comment>
<dbReference type="InterPro" id="IPR020843">
    <property type="entry name" value="ER"/>
</dbReference>
<dbReference type="SMART" id="SM00829">
    <property type="entry name" value="PKS_ER"/>
    <property type="match status" value="1"/>
</dbReference>